<evidence type="ECO:0000259" key="1">
    <source>
        <dbReference type="PROSITE" id="PS50206"/>
    </source>
</evidence>
<dbReference type="InterPro" id="IPR036873">
    <property type="entry name" value="Rhodanese-like_dom_sf"/>
</dbReference>
<dbReference type="EMBL" id="JFZB01000015">
    <property type="protein sequence ID" value="KFI26297.1"/>
    <property type="molecule type" value="Genomic_DNA"/>
</dbReference>
<dbReference type="STRING" id="1105367.CG50_02070"/>
<dbReference type="Proteomes" id="UP000028824">
    <property type="component" value="Unassembled WGS sequence"/>
</dbReference>
<comment type="caution">
    <text evidence="2">The sequence shown here is derived from an EMBL/GenBank/DDBJ whole genome shotgun (WGS) entry which is preliminary data.</text>
</comment>
<dbReference type="Gene3D" id="3.40.250.10">
    <property type="entry name" value="Rhodanese-like domain"/>
    <property type="match status" value="1"/>
</dbReference>
<gene>
    <name evidence="2" type="ORF">CG50_02070</name>
</gene>
<dbReference type="eggNOG" id="COG0607">
    <property type="taxonomic scope" value="Bacteria"/>
</dbReference>
<name>A0A086XW97_9RHOB</name>
<reference evidence="2 3" key="1">
    <citation type="submission" date="2014-03" db="EMBL/GenBank/DDBJ databases">
        <title>Genome of Paenirhodobacter enshiensis DW2-9.</title>
        <authorList>
            <person name="Wang D."/>
            <person name="Wang G."/>
        </authorList>
    </citation>
    <scope>NUCLEOTIDE SEQUENCE [LARGE SCALE GENOMIC DNA]</scope>
    <source>
        <strain evidence="2 3">DW2-9</strain>
    </source>
</reference>
<keyword evidence="3" id="KW-1185">Reference proteome</keyword>
<organism evidence="2 3">
    <name type="scientific">Paenirhodobacter enshiensis</name>
    <dbReference type="NCBI Taxonomy" id="1105367"/>
    <lineage>
        <taxon>Bacteria</taxon>
        <taxon>Pseudomonadati</taxon>
        <taxon>Pseudomonadota</taxon>
        <taxon>Alphaproteobacteria</taxon>
        <taxon>Rhodobacterales</taxon>
        <taxon>Rhodobacter group</taxon>
        <taxon>Paenirhodobacter</taxon>
    </lineage>
</organism>
<proteinExistence type="predicted"/>
<dbReference type="InterPro" id="IPR001763">
    <property type="entry name" value="Rhodanese-like_dom"/>
</dbReference>
<accession>A0A086XW97</accession>
<sequence>REAAELSASGKAKGALHVPLVAVANKCDPNSPSCVKGLSVDKPVVVYCAAGGRAERAGAELLSMGYQTVYNLGGLSDWVSGGGKVER</sequence>
<evidence type="ECO:0000313" key="2">
    <source>
        <dbReference type="EMBL" id="KFI26297.1"/>
    </source>
</evidence>
<dbReference type="Pfam" id="PF00581">
    <property type="entry name" value="Rhodanese"/>
    <property type="match status" value="1"/>
</dbReference>
<protein>
    <recommendedName>
        <fullName evidence="1">Rhodanese domain-containing protein</fullName>
    </recommendedName>
</protein>
<feature type="non-terminal residue" evidence="2">
    <location>
        <position position="1"/>
    </location>
</feature>
<dbReference type="AlphaFoldDB" id="A0A086XW97"/>
<dbReference type="SUPFAM" id="SSF52821">
    <property type="entry name" value="Rhodanese/Cell cycle control phosphatase"/>
    <property type="match status" value="1"/>
</dbReference>
<feature type="domain" description="Rhodanese" evidence="1">
    <location>
        <begin position="1"/>
        <end position="87"/>
    </location>
</feature>
<dbReference type="RefSeq" id="WP_036637550.1">
    <property type="nucleotide sequence ID" value="NZ_JFZB01000015.1"/>
</dbReference>
<dbReference type="OrthoDB" id="9807812at2"/>
<evidence type="ECO:0000313" key="3">
    <source>
        <dbReference type="Proteomes" id="UP000028824"/>
    </source>
</evidence>
<dbReference type="PROSITE" id="PS50206">
    <property type="entry name" value="RHODANESE_3"/>
    <property type="match status" value="1"/>
</dbReference>